<evidence type="ECO:0000256" key="2">
    <source>
        <dbReference type="ARBA" id="ARBA00008724"/>
    </source>
</evidence>
<reference evidence="5 6" key="1">
    <citation type="journal article" date="2011" name="J. Gen. Appl. Microbiol.">
        <title>Draft genome sequencing of the enigmatic yeast Saitoella complicata.</title>
        <authorList>
            <person name="Nishida H."/>
            <person name="Hamamoto M."/>
            <person name="Sugiyama J."/>
        </authorList>
    </citation>
    <scope>NUCLEOTIDE SEQUENCE [LARGE SCALE GENOMIC DNA]</scope>
    <source>
        <strain evidence="5 6">NRRL Y-17804</strain>
    </source>
</reference>
<dbReference type="PANTHER" id="PTHR12532">
    <property type="entry name" value="TRANSLATIONAL ACTIVATOR OF CYTOCHROME C OXIDASE 1"/>
    <property type="match status" value="1"/>
</dbReference>
<dbReference type="FunFam" id="1.10.10.200:FF:000002">
    <property type="entry name" value="Probable transcriptional regulatory protein CLM62_37755"/>
    <property type="match status" value="1"/>
</dbReference>
<dbReference type="GO" id="GO:0005739">
    <property type="term" value="C:mitochondrion"/>
    <property type="evidence" value="ECO:0007669"/>
    <property type="project" value="UniProtKB-SubCell"/>
</dbReference>
<dbReference type="EMBL" id="BACD03000011">
    <property type="protein sequence ID" value="GAO47808.1"/>
    <property type="molecule type" value="Genomic_DNA"/>
</dbReference>
<dbReference type="OMA" id="PRANIQH"/>
<dbReference type="STRING" id="698492.A0A0E9NDC2"/>
<dbReference type="Pfam" id="PF20772">
    <property type="entry name" value="TACO1_YebC_N"/>
    <property type="match status" value="1"/>
</dbReference>
<dbReference type="InterPro" id="IPR017856">
    <property type="entry name" value="Integrase-like_N"/>
</dbReference>
<evidence type="ECO:0000259" key="3">
    <source>
        <dbReference type="Pfam" id="PF01709"/>
    </source>
</evidence>
<dbReference type="InterPro" id="IPR002876">
    <property type="entry name" value="Transcrip_reg_TACO1-like"/>
</dbReference>
<dbReference type="Pfam" id="PF01709">
    <property type="entry name" value="Transcrip_reg"/>
    <property type="match status" value="1"/>
</dbReference>
<comment type="caution">
    <text evidence="5">The sequence shown here is derived from an EMBL/GenBank/DDBJ whole genome shotgun (WGS) entry which is preliminary data.</text>
</comment>
<evidence type="ECO:0000259" key="4">
    <source>
        <dbReference type="Pfam" id="PF20772"/>
    </source>
</evidence>
<dbReference type="InterPro" id="IPR029072">
    <property type="entry name" value="YebC-like"/>
</dbReference>
<dbReference type="Gene3D" id="3.30.70.980">
    <property type="match status" value="2"/>
</dbReference>
<evidence type="ECO:0000313" key="6">
    <source>
        <dbReference type="Proteomes" id="UP000033140"/>
    </source>
</evidence>
<dbReference type="Gene3D" id="1.10.10.200">
    <property type="match status" value="1"/>
</dbReference>
<dbReference type="AlphaFoldDB" id="A0A0E9NDC2"/>
<evidence type="ECO:0008006" key="7">
    <source>
        <dbReference type="Google" id="ProtNLM"/>
    </source>
</evidence>
<organism evidence="5 6">
    <name type="scientific">Saitoella complicata (strain BCRC 22490 / CBS 7301 / JCM 7358 / NBRC 10748 / NRRL Y-17804)</name>
    <dbReference type="NCBI Taxonomy" id="698492"/>
    <lineage>
        <taxon>Eukaryota</taxon>
        <taxon>Fungi</taxon>
        <taxon>Dikarya</taxon>
        <taxon>Ascomycota</taxon>
        <taxon>Taphrinomycotina</taxon>
        <taxon>Taphrinomycotina incertae sedis</taxon>
        <taxon>Saitoella</taxon>
    </lineage>
</organism>
<name>A0A0E9NDC2_SAICN</name>
<evidence type="ECO:0000313" key="5">
    <source>
        <dbReference type="EMBL" id="GAO47808.1"/>
    </source>
</evidence>
<dbReference type="HAMAP" id="MF_00693">
    <property type="entry name" value="Transcrip_reg_TACO1"/>
    <property type="match status" value="1"/>
</dbReference>
<sequence length="353" mass="38217">MTEKTEATVNPQIDTVTTAAKFFEGREGWEHTCRGISVPDPQSPWAFHRRTYRQFTDPCLPFCSYITTGMTRLRTVLSLCHCPPRIIRAAQFSPNIPIRSFASSPTALAGHNKWSKIRHKKGAADAQKSVTFSKLAKEITSAAKAGGTNPADNLRLAGLIANAKKLFMPKDKIQAAIKRGSGIKEGGAALEEATFEALGPGGVALIIEGLTDNKTRANKSVQYILKGCGARSTPTAFFFDRKGRVTLSSGPNGTRLSTDGVFDDALEAGAEDVGPVEEDGTVEVICEPDNTGSIGKAFKEKGYDVTGVELAWIKKEDTQVTIQEGSEEEQLFEELLEKLEGDADVVRVWHNAA</sequence>
<dbReference type="InterPro" id="IPR026564">
    <property type="entry name" value="Transcrip_reg_TACO1-like_dom3"/>
</dbReference>
<gene>
    <name evidence="5" type="ORF">G7K_2006-t1</name>
</gene>
<dbReference type="InterPro" id="IPR048300">
    <property type="entry name" value="TACO1_YebC-like_2nd/3rd_dom"/>
</dbReference>
<dbReference type="Proteomes" id="UP000033140">
    <property type="component" value="Unassembled WGS sequence"/>
</dbReference>
<keyword evidence="6" id="KW-1185">Reference proteome</keyword>
<reference evidence="5 6" key="3">
    <citation type="journal article" date="2015" name="Genome Announc.">
        <title>Draft Genome Sequence of the Archiascomycetous Yeast Saitoella complicata.</title>
        <authorList>
            <person name="Yamauchi K."/>
            <person name="Kondo S."/>
            <person name="Hamamoto M."/>
            <person name="Takahashi Y."/>
            <person name="Ogura Y."/>
            <person name="Hayashi T."/>
            <person name="Nishida H."/>
        </authorList>
    </citation>
    <scope>NUCLEOTIDE SEQUENCE [LARGE SCALE GENOMIC DNA]</scope>
    <source>
        <strain evidence="5 6">NRRL Y-17804</strain>
    </source>
</reference>
<feature type="domain" description="TACO1/YebC-like N-terminal" evidence="4">
    <location>
        <begin position="112"/>
        <end position="182"/>
    </location>
</feature>
<comment type="subcellular location">
    <subcellularLocation>
        <location evidence="1">Mitochondrion</location>
    </subcellularLocation>
</comment>
<protein>
    <recommendedName>
        <fullName evidence="7">Transcriptional regulatory protein</fullName>
    </recommendedName>
</protein>
<proteinExistence type="inferred from homology"/>
<comment type="similarity">
    <text evidence="2">Belongs to the TACO1 family.</text>
</comment>
<feature type="domain" description="TACO1/YebC-like second and third" evidence="3">
    <location>
        <begin position="190"/>
        <end position="352"/>
    </location>
</feature>
<evidence type="ECO:0000256" key="1">
    <source>
        <dbReference type="ARBA" id="ARBA00004173"/>
    </source>
</evidence>
<accession>A0A0E9NDC2</accession>
<dbReference type="PANTHER" id="PTHR12532:SF0">
    <property type="entry name" value="TRANSLATIONAL ACTIVATOR OF CYTOCHROME C OXIDASE 1"/>
    <property type="match status" value="1"/>
</dbReference>
<dbReference type="SUPFAM" id="SSF75625">
    <property type="entry name" value="YebC-like"/>
    <property type="match status" value="1"/>
</dbReference>
<dbReference type="InterPro" id="IPR049083">
    <property type="entry name" value="TACO1_YebC_N"/>
</dbReference>
<reference evidence="5 6" key="2">
    <citation type="journal article" date="2014" name="J. Gen. Appl. Microbiol.">
        <title>The early diverging ascomycetous budding yeast Saitoella complicata has three histone deacetylases belonging to the Clr6, Hos2, and Rpd3 lineages.</title>
        <authorList>
            <person name="Nishida H."/>
            <person name="Matsumoto T."/>
            <person name="Kondo S."/>
            <person name="Hamamoto M."/>
            <person name="Yoshikawa H."/>
        </authorList>
    </citation>
    <scope>NUCLEOTIDE SEQUENCE [LARGE SCALE GENOMIC DNA]</scope>
    <source>
        <strain evidence="5 6">NRRL Y-17804</strain>
    </source>
</reference>